<dbReference type="SUPFAM" id="SSF53041">
    <property type="entry name" value="Resolvase-like"/>
    <property type="match status" value="1"/>
</dbReference>
<dbReference type="InterPro" id="IPR006119">
    <property type="entry name" value="Resolv_N"/>
</dbReference>
<dbReference type="Gene3D" id="3.40.50.1390">
    <property type="entry name" value="Resolvase, N-terminal catalytic domain"/>
    <property type="match status" value="1"/>
</dbReference>
<evidence type="ECO:0000313" key="4">
    <source>
        <dbReference type="EMBL" id="GAA1558109.1"/>
    </source>
</evidence>
<proteinExistence type="predicted"/>
<keyword evidence="2" id="KW-0233">DNA recombination</keyword>
<reference evidence="4 5" key="1">
    <citation type="journal article" date="2019" name="Int. J. Syst. Evol. Microbiol.">
        <title>The Global Catalogue of Microorganisms (GCM) 10K type strain sequencing project: providing services to taxonomists for standard genome sequencing and annotation.</title>
        <authorList>
            <consortium name="The Broad Institute Genomics Platform"/>
            <consortium name="The Broad Institute Genome Sequencing Center for Infectious Disease"/>
            <person name="Wu L."/>
            <person name="Ma J."/>
        </authorList>
    </citation>
    <scope>NUCLEOTIDE SEQUENCE [LARGE SCALE GENOMIC DNA]</scope>
    <source>
        <strain evidence="4 5">JCM 13319</strain>
    </source>
</reference>
<dbReference type="Proteomes" id="UP001501791">
    <property type="component" value="Unassembled WGS sequence"/>
</dbReference>
<dbReference type="PANTHER" id="PTHR30461:SF2">
    <property type="entry name" value="SERINE RECOMBINASE PINE-RELATED"/>
    <property type="match status" value="1"/>
</dbReference>
<sequence length="134" mass="14933">MKAVTYRRSVTENPDWLNRQEADCRRYADEHGLTITEVFTDVGRTGDGLRGVLDVVAREDVTGLIVTDLARLGAKYADHVAIVQQLHDAGVDIHVTKDRTTRFVEENLIAVKQACTEADARFADYPLSSDDPDD</sequence>
<evidence type="ECO:0000256" key="1">
    <source>
        <dbReference type="ARBA" id="ARBA00023125"/>
    </source>
</evidence>
<evidence type="ECO:0000259" key="3">
    <source>
        <dbReference type="SMART" id="SM00857"/>
    </source>
</evidence>
<dbReference type="Pfam" id="PF00239">
    <property type="entry name" value="Resolvase"/>
    <property type="match status" value="1"/>
</dbReference>
<feature type="domain" description="Resolvase/invertase-type recombinase catalytic" evidence="3">
    <location>
        <begin position="3"/>
        <end position="122"/>
    </location>
</feature>
<comment type="caution">
    <text evidence="4">The sequence shown here is derived from an EMBL/GenBank/DDBJ whole genome shotgun (WGS) entry which is preliminary data.</text>
</comment>
<keyword evidence="1" id="KW-0238">DNA-binding</keyword>
<keyword evidence="5" id="KW-1185">Reference proteome</keyword>
<dbReference type="SMART" id="SM00857">
    <property type="entry name" value="Resolvase"/>
    <property type="match status" value="1"/>
</dbReference>
<dbReference type="EMBL" id="BAAALY010000016">
    <property type="protein sequence ID" value="GAA1558109.1"/>
    <property type="molecule type" value="Genomic_DNA"/>
</dbReference>
<dbReference type="PANTHER" id="PTHR30461">
    <property type="entry name" value="DNA-INVERTASE FROM LAMBDOID PROPHAGE"/>
    <property type="match status" value="1"/>
</dbReference>
<evidence type="ECO:0000313" key="5">
    <source>
        <dbReference type="Proteomes" id="UP001501791"/>
    </source>
</evidence>
<evidence type="ECO:0000256" key="2">
    <source>
        <dbReference type="ARBA" id="ARBA00023172"/>
    </source>
</evidence>
<organism evidence="4 5">
    <name type="scientific">Brevibacterium picturae</name>
    <dbReference type="NCBI Taxonomy" id="260553"/>
    <lineage>
        <taxon>Bacteria</taxon>
        <taxon>Bacillati</taxon>
        <taxon>Actinomycetota</taxon>
        <taxon>Actinomycetes</taxon>
        <taxon>Micrococcales</taxon>
        <taxon>Brevibacteriaceae</taxon>
        <taxon>Brevibacterium</taxon>
    </lineage>
</organism>
<dbReference type="CDD" id="cd00338">
    <property type="entry name" value="Ser_Recombinase"/>
    <property type="match status" value="1"/>
</dbReference>
<dbReference type="InterPro" id="IPR050639">
    <property type="entry name" value="SSR_resolvase"/>
</dbReference>
<accession>A0ABN2CK35</accession>
<name>A0ABN2CK35_9MICO</name>
<dbReference type="RefSeq" id="WP_346037040.1">
    <property type="nucleotide sequence ID" value="NZ_BAAALY010000016.1"/>
</dbReference>
<dbReference type="InterPro" id="IPR036162">
    <property type="entry name" value="Resolvase-like_N_sf"/>
</dbReference>
<protein>
    <recommendedName>
        <fullName evidence="3">Resolvase/invertase-type recombinase catalytic domain-containing protein</fullName>
    </recommendedName>
</protein>
<gene>
    <name evidence="4" type="ORF">GCM10009691_35260</name>
</gene>